<keyword evidence="3" id="KW-1185">Reference proteome</keyword>
<organism evidence="2 3">
    <name type="scientific">Rubellicoccus peritrichatus</name>
    <dbReference type="NCBI Taxonomy" id="3080537"/>
    <lineage>
        <taxon>Bacteria</taxon>
        <taxon>Pseudomonadati</taxon>
        <taxon>Verrucomicrobiota</taxon>
        <taxon>Opitutia</taxon>
        <taxon>Puniceicoccales</taxon>
        <taxon>Cerasicoccaceae</taxon>
        <taxon>Rubellicoccus</taxon>
    </lineage>
</organism>
<dbReference type="InterPro" id="IPR023875">
    <property type="entry name" value="DNA_repair_put"/>
</dbReference>
<dbReference type="Proteomes" id="UP001304300">
    <property type="component" value="Chromosome"/>
</dbReference>
<protein>
    <submittedName>
        <fullName evidence="2">TIGR03915 family putative DNA repair protein</fullName>
    </submittedName>
</protein>
<dbReference type="RefSeq" id="WP_317836032.1">
    <property type="nucleotide sequence ID" value="NZ_CP136920.1"/>
</dbReference>
<feature type="domain" description="DUF4130" evidence="1">
    <location>
        <begin position="79"/>
        <end position="239"/>
    </location>
</feature>
<name>A0AAQ3LD17_9BACT</name>
<sequence>MKTVTLPETLEAWRQTARQLLKQEIDPVNVNWAPASELSLDFAQEAPELDHQSANGNRHKVPAEFLAMAKDVSCHRDNRKWSMLYRILWKLTHGKPKLLKVGLDTDVVQCNQMIKAIHRDCHKMKAFVRFREIDDGKEDTENYAAWFEPEHLIVKRMAPFFIKRFATMSWSILTPDACAHWDKRELVMTQGVDKKMAPDSDDLESLWLTYYRNIFNPARLKEKAMQSEMPKKYWKNLPEAQLIPELTEKGKRMDIRRNWN</sequence>
<dbReference type="KEGG" id="puo:RZN69_10275"/>
<gene>
    <name evidence="2" type="ORF">RZN69_10275</name>
</gene>
<dbReference type="EMBL" id="CP136920">
    <property type="protein sequence ID" value="WOO43475.1"/>
    <property type="molecule type" value="Genomic_DNA"/>
</dbReference>
<dbReference type="AlphaFoldDB" id="A0AAQ3LD17"/>
<evidence type="ECO:0000313" key="3">
    <source>
        <dbReference type="Proteomes" id="UP001304300"/>
    </source>
</evidence>
<dbReference type="InterPro" id="IPR025404">
    <property type="entry name" value="DUF4130"/>
</dbReference>
<proteinExistence type="predicted"/>
<evidence type="ECO:0000259" key="1">
    <source>
        <dbReference type="Pfam" id="PF13566"/>
    </source>
</evidence>
<dbReference type="NCBIfam" id="TIGR03915">
    <property type="entry name" value="SAM_7_link_chp"/>
    <property type="match status" value="1"/>
</dbReference>
<dbReference type="Pfam" id="PF13566">
    <property type="entry name" value="DUF4130"/>
    <property type="match status" value="1"/>
</dbReference>
<evidence type="ECO:0000313" key="2">
    <source>
        <dbReference type="EMBL" id="WOO43475.1"/>
    </source>
</evidence>
<reference evidence="2 3" key="1">
    <citation type="submission" date="2023-10" db="EMBL/GenBank/DDBJ databases">
        <title>Rubellicoccus peritrichatus gen. nov., sp. nov., isolated from an algae of coral reef tank.</title>
        <authorList>
            <person name="Luo J."/>
        </authorList>
    </citation>
    <scope>NUCLEOTIDE SEQUENCE [LARGE SCALE GENOMIC DNA]</scope>
    <source>
        <strain evidence="2 3">CR14</strain>
    </source>
</reference>
<accession>A0AAQ3LD17</accession>